<dbReference type="InterPro" id="IPR014883">
    <property type="entry name" value="VRR_NUC"/>
</dbReference>
<name>A0A6J5P4R9_9CAUD</name>
<comment type="cofactor">
    <cofactor evidence="1">
        <name>Mg(2+)</name>
        <dbReference type="ChEBI" id="CHEBI:18420"/>
    </cofactor>
</comment>
<dbReference type="GO" id="GO:0016788">
    <property type="term" value="F:hydrolase activity, acting on ester bonds"/>
    <property type="evidence" value="ECO:0007669"/>
    <property type="project" value="InterPro"/>
</dbReference>
<evidence type="ECO:0000256" key="3">
    <source>
        <dbReference type="ARBA" id="ARBA00022801"/>
    </source>
</evidence>
<dbReference type="Gene3D" id="3.40.1350.10">
    <property type="match status" value="1"/>
</dbReference>
<dbReference type="SMART" id="SM00990">
    <property type="entry name" value="VRR_NUC"/>
    <property type="match status" value="1"/>
</dbReference>
<dbReference type="GO" id="GO:0003676">
    <property type="term" value="F:nucleic acid binding"/>
    <property type="evidence" value="ECO:0007669"/>
    <property type="project" value="InterPro"/>
</dbReference>
<organism evidence="5">
    <name type="scientific">uncultured Caudovirales phage</name>
    <dbReference type="NCBI Taxonomy" id="2100421"/>
    <lineage>
        <taxon>Viruses</taxon>
        <taxon>Duplodnaviria</taxon>
        <taxon>Heunggongvirae</taxon>
        <taxon>Uroviricota</taxon>
        <taxon>Caudoviricetes</taxon>
        <taxon>Peduoviridae</taxon>
        <taxon>Maltschvirus</taxon>
        <taxon>Maltschvirus maltsch</taxon>
    </lineage>
</organism>
<keyword evidence="2" id="KW-0540">Nuclease</keyword>
<sequence length="96" mass="11272">MKESEIERHLVWHVARMGGKTYKFSSPAHRGVADRIVCLPNGMTWFIELKALTGKLAPLQERFATEMEDLNQLYVCLWSLKQVDEWVESLELEWLH</sequence>
<feature type="domain" description="VRR-NUC" evidence="4">
    <location>
        <begin position="1"/>
        <end position="81"/>
    </location>
</feature>
<reference evidence="5" key="1">
    <citation type="submission" date="2020-04" db="EMBL/GenBank/DDBJ databases">
        <authorList>
            <person name="Chiriac C."/>
            <person name="Salcher M."/>
            <person name="Ghai R."/>
            <person name="Kavagutti S V."/>
        </authorList>
    </citation>
    <scope>NUCLEOTIDE SEQUENCE</scope>
</reference>
<keyword evidence="3" id="KW-0378">Hydrolase</keyword>
<dbReference type="InterPro" id="IPR011856">
    <property type="entry name" value="tRNA_endonuc-like_dom_sf"/>
</dbReference>
<proteinExistence type="predicted"/>
<accession>A0A6J5P4R9</accession>
<evidence type="ECO:0000256" key="2">
    <source>
        <dbReference type="ARBA" id="ARBA00022722"/>
    </source>
</evidence>
<evidence type="ECO:0000313" key="5">
    <source>
        <dbReference type="EMBL" id="CAB4164371.1"/>
    </source>
</evidence>
<protein>
    <submittedName>
        <fullName evidence="5">VRR-NUC domain containing protein</fullName>
    </submittedName>
</protein>
<dbReference type="GO" id="GO:0004518">
    <property type="term" value="F:nuclease activity"/>
    <property type="evidence" value="ECO:0007669"/>
    <property type="project" value="UniProtKB-KW"/>
</dbReference>
<evidence type="ECO:0000259" key="4">
    <source>
        <dbReference type="SMART" id="SM00990"/>
    </source>
</evidence>
<dbReference type="EMBL" id="LR796761">
    <property type="protein sequence ID" value="CAB4164371.1"/>
    <property type="molecule type" value="Genomic_DNA"/>
</dbReference>
<evidence type="ECO:0000256" key="1">
    <source>
        <dbReference type="ARBA" id="ARBA00001946"/>
    </source>
</evidence>
<gene>
    <name evidence="5" type="ORF">UFOVP830_29</name>
</gene>